<dbReference type="Gene3D" id="1.20.120.1760">
    <property type="match status" value="1"/>
</dbReference>
<dbReference type="GO" id="GO:0003882">
    <property type="term" value="F:CDP-diacylglycerol-serine O-phosphatidyltransferase activity"/>
    <property type="evidence" value="ECO:0007669"/>
    <property type="project" value="UniProtKB-EC"/>
</dbReference>
<dbReference type="AlphaFoldDB" id="A0A934VQ31"/>
<feature type="region of interest" description="Disordered" evidence="16">
    <location>
        <begin position="280"/>
        <end position="309"/>
    </location>
</feature>
<evidence type="ECO:0000256" key="4">
    <source>
        <dbReference type="ARBA" id="ARBA00013174"/>
    </source>
</evidence>
<evidence type="ECO:0000256" key="9">
    <source>
        <dbReference type="ARBA" id="ARBA00022989"/>
    </source>
</evidence>
<dbReference type="InterPro" id="IPR004533">
    <property type="entry name" value="CDP-diaglyc--ser_O-PTrfase"/>
</dbReference>
<dbReference type="Proteomes" id="UP000603141">
    <property type="component" value="Unassembled WGS sequence"/>
</dbReference>
<dbReference type="Pfam" id="PF01066">
    <property type="entry name" value="CDP-OH_P_transf"/>
    <property type="match status" value="1"/>
</dbReference>
<protein>
    <recommendedName>
        <fullName evidence="5">CDP-diacylglycerol--serine O-phosphatidyltransferase</fullName>
        <ecNumber evidence="4">2.7.8.8</ecNumber>
    </recommendedName>
    <alternativeName>
        <fullName evidence="14">Phosphatidylserine synthase</fullName>
    </alternativeName>
</protein>
<gene>
    <name evidence="18" type="primary">pssA</name>
    <name evidence="18" type="ORF">JIN85_04580</name>
</gene>
<dbReference type="GO" id="GO:0012505">
    <property type="term" value="C:endomembrane system"/>
    <property type="evidence" value="ECO:0007669"/>
    <property type="project" value="UniProtKB-SubCell"/>
</dbReference>
<name>A0A934VQ31_9BACT</name>
<dbReference type="InterPro" id="IPR043130">
    <property type="entry name" value="CDP-OH_PTrfase_TM_dom"/>
</dbReference>
<dbReference type="EMBL" id="JAENIJ010000005">
    <property type="protein sequence ID" value="MBK1881676.1"/>
    <property type="molecule type" value="Genomic_DNA"/>
</dbReference>
<evidence type="ECO:0000256" key="11">
    <source>
        <dbReference type="ARBA" id="ARBA00023136"/>
    </source>
</evidence>
<dbReference type="RefSeq" id="WP_200268084.1">
    <property type="nucleotide sequence ID" value="NZ_JAENIJ010000005.1"/>
</dbReference>
<keyword evidence="9 17" id="KW-1133">Transmembrane helix</keyword>
<dbReference type="GO" id="GO:0008654">
    <property type="term" value="P:phospholipid biosynthetic process"/>
    <property type="evidence" value="ECO:0007669"/>
    <property type="project" value="UniProtKB-KW"/>
</dbReference>
<proteinExistence type="inferred from homology"/>
<evidence type="ECO:0000256" key="16">
    <source>
        <dbReference type="SAM" id="MobiDB-lite"/>
    </source>
</evidence>
<dbReference type="PANTHER" id="PTHR14269:SF61">
    <property type="entry name" value="CDP-DIACYLGLYCEROL--SERINE O-PHOSPHATIDYLTRANSFERASE"/>
    <property type="match status" value="1"/>
</dbReference>
<feature type="transmembrane region" description="Helical" evidence="17">
    <location>
        <begin position="162"/>
        <end position="182"/>
    </location>
</feature>
<evidence type="ECO:0000256" key="8">
    <source>
        <dbReference type="ARBA" id="ARBA00022692"/>
    </source>
</evidence>
<evidence type="ECO:0000313" key="19">
    <source>
        <dbReference type="Proteomes" id="UP000603141"/>
    </source>
</evidence>
<dbReference type="NCBIfam" id="TIGR00473">
    <property type="entry name" value="pssA"/>
    <property type="match status" value="1"/>
</dbReference>
<evidence type="ECO:0000256" key="15">
    <source>
        <dbReference type="RuleBase" id="RU003750"/>
    </source>
</evidence>
<feature type="compositionally biased region" description="Low complexity" evidence="16">
    <location>
        <begin position="284"/>
        <end position="294"/>
    </location>
</feature>
<dbReference type="InterPro" id="IPR050324">
    <property type="entry name" value="CDP-alcohol_PTase-I"/>
</dbReference>
<feature type="transmembrane region" description="Helical" evidence="17">
    <location>
        <begin position="12"/>
        <end position="35"/>
    </location>
</feature>
<evidence type="ECO:0000313" key="18">
    <source>
        <dbReference type="EMBL" id="MBK1881676.1"/>
    </source>
</evidence>
<evidence type="ECO:0000256" key="10">
    <source>
        <dbReference type="ARBA" id="ARBA00023098"/>
    </source>
</evidence>
<feature type="transmembrane region" description="Helical" evidence="17">
    <location>
        <begin position="125"/>
        <end position="142"/>
    </location>
</feature>
<keyword evidence="11 17" id="KW-0472">Membrane</keyword>
<comment type="similarity">
    <text evidence="3 15">Belongs to the CDP-alcohol phosphatidyltransferase class-I family.</text>
</comment>
<sequence>MPRQRDPDEPKIYFLPNLMTGANLACGFFAVLMIFKGMIEVQKSSGNGVLTAKEYYEISHNYYEYAILLIFGSCLFDLLDGRLARLGGQDSPFGREFDSLADIISFGMAPAMLVSKAVLFPLGNIGWGIALVYLLCGAMRLARFNCLAAIPKKPGAVVDNDFRGIPIPMAAGFIASLTFLIIDLHENDRQLGAWKFVLAGVMLGLSWLMISDIRYPSFKKVDWKTRGTLSAVIFAILLLVITVQFRYVMPVVLFSIYLGYGFIRPWLSAKLRKGIEVETEPDPDANAASPPALATKVEEEKKAPASNPD</sequence>
<evidence type="ECO:0000256" key="3">
    <source>
        <dbReference type="ARBA" id="ARBA00010441"/>
    </source>
</evidence>
<evidence type="ECO:0000256" key="17">
    <source>
        <dbReference type="SAM" id="Phobius"/>
    </source>
</evidence>
<dbReference type="InterPro" id="IPR048254">
    <property type="entry name" value="CDP_ALCOHOL_P_TRANSF_CS"/>
</dbReference>
<evidence type="ECO:0000256" key="6">
    <source>
        <dbReference type="ARBA" id="ARBA00022516"/>
    </source>
</evidence>
<evidence type="ECO:0000256" key="12">
    <source>
        <dbReference type="ARBA" id="ARBA00023209"/>
    </source>
</evidence>
<keyword evidence="12" id="KW-0594">Phospholipid biosynthesis</keyword>
<evidence type="ECO:0000256" key="5">
    <source>
        <dbReference type="ARBA" id="ARBA00017171"/>
    </source>
</evidence>
<dbReference type="InterPro" id="IPR000462">
    <property type="entry name" value="CDP-OH_P_trans"/>
</dbReference>
<comment type="subcellular location">
    <subcellularLocation>
        <location evidence="2">Endomembrane system</location>
        <topology evidence="2">Multi-pass membrane protein</topology>
    </subcellularLocation>
</comment>
<comment type="catalytic activity">
    <reaction evidence="1">
        <text>a CDP-1,2-diacyl-sn-glycerol + L-serine = a 1,2-diacyl-sn-glycero-3-phospho-L-serine + CMP + H(+)</text>
        <dbReference type="Rhea" id="RHEA:16913"/>
        <dbReference type="ChEBI" id="CHEBI:15378"/>
        <dbReference type="ChEBI" id="CHEBI:33384"/>
        <dbReference type="ChEBI" id="CHEBI:57262"/>
        <dbReference type="ChEBI" id="CHEBI:58332"/>
        <dbReference type="ChEBI" id="CHEBI:60377"/>
        <dbReference type="EC" id="2.7.8.8"/>
    </reaction>
</comment>
<keyword evidence="8 17" id="KW-0812">Transmembrane</keyword>
<dbReference type="GO" id="GO:0016020">
    <property type="term" value="C:membrane"/>
    <property type="evidence" value="ECO:0007669"/>
    <property type="project" value="InterPro"/>
</dbReference>
<keyword evidence="7 15" id="KW-0808">Transferase</keyword>
<evidence type="ECO:0000256" key="13">
    <source>
        <dbReference type="ARBA" id="ARBA00023264"/>
    </source>
</evidence>
<keyword evidence="6" id="KW-0444">Lipid biosynthesis</keyword>
<evidence type="ECO:0000256" key="2">
    <source>
        <dbReference type="ARBA" id="ARBA00004127"/>
    </source>
</evidence>
<evidence type="ECO:0000256" key="14">
    <source>
        <dbReference type="ARBA" id="ARBA00032361"/>
    </source>
</evidence>
<dbReference type="EC" id="2.7.8.8" evidence="4"/>
<keyword evidence="19" id="KW-1185">Reference proteome</keyword>
<keyword evidence="10" id="KW-0443">Lipid metabolism</keyword>
<feature type="transmembrane region" description="Helical" evidence="17">
    <location>
        <begin position="194"/>
        <end position="211"/>
    </location>
</feature>
<evidence type="ECO:0000256" key="7">
    <source>
        <dbReference type="ARBA" id="ARBA00022679"/>
    </source>
</evidence>
<dbReference type="PANTHER" id="PTHR14269">
    <property type="entry name" value="CDP-DIACYLGLYCEROL--GLYCEROL-3-PHOSPHATE 3-PHOSPHATIDYLTRANSFERASE-RELATED"/>
    <property type="match status" value="1"/>
</dbReference>
<accession>A0A934VQ31</accession>
<dbReference type="PROSITE" id="PS00379">
    <property type="entry name" value="CDP_ALCOHOL_P_TRANSF"/>
    <property type="match status" value="1"/>
</dbReference>
<comment type="caution">
    <text evidence="18">The sequence shown here is derived from an EMBL/GenBank/DDBJ whole genome shotgun (WGS) entry which is preliminary data.</text>
</comment>
<keyword evidence="13" id="KW-1208">Phospholipid metabolism</keyword>
<reference evidence="18" key="1">
    <citation type="submission" date="2021-01" db="EMBL/GenBank/DDBJ databases">
        <title>Modified the classification status of verrucomicrobia.</title>
        <authorList>
            <person name="Feng X."/>
        </authorList>
    </citation>
    <scope>NUCLEOTIDE SEQUENCE</scope>
    <source>
        <strain evidence="18">KCTC 22041</strain>
    </source>
</reference>
<organism evidence="18 19">
    <name type="scientific">Luteolibacter pohnpeiensis</name>
    <dbReference type="NCBI Taxonomy" id="454153"/>
    <lineage>
        <taxon>Bacteria</taxon>
        <taxon>Pseudomonadati</taxon>
        <taxon>Verrucomicrobiota</taxon>
        <taxon>Verrucomicrobiia</taxon>
        <taxon>Verrucomicrobiales</taxon>
        <taxon>Verrucomicrobiaceae</taxon>
        <taxon>Luteolibacter</taxon>
    </lineage>
</organism>
<evidence type="ECO:0000256" key="1">
    <source>
        <dbReference type="ARBA" id="ARBA00000287"/>
    </source>
</evidence>